<dbReference type="Proteomes" id="UP000199577">
    <property type="component" value="Unassembled WGS sequence"/>
</dbReference>
<protein>
    <submittedName>
        <fullName evidence="10">Thiol:disulfide interchange protein DsbD</fullName>
    </submittedName>
</protein>
<sequence>MKHIFLAVFVLTGIFLAAEPTAFGQDTLFSFDDVEFTDGQDTSTAEYIEVPDDVVFTDGQDTSVTQDSATRSEGDTMPPEEERTLWGIFIAGLIGGFAAFLMPCIYPMVPLTVSFFTKQSGTRTKGIINALLYGLFIIVIYVALGMLVTLVFGASALNEAASSAWFNLLFFAIIVIFAISFLGAFEITLPSRFVNKMDAKSNRGGLVGLFFMAFTLALVSFSCTGPIIGYLLVEAVSKGTLMGPAMGMLGFSAALAVPFMLFAFFPSWLKEMPKSGGWLNTVKVSLGFLELALAFKFLSNVDLAYHWGLLDREVFLAIWIVIFGLFGLYLLGKLRFAHDSDVPYLSIPRLFFAIAVLSFTVYMVPGMWGAPLKALSAWLPPSPTQDFNLHQASYSTAVPQASADIVKKYADVFHAPHGIDAFYDYDQALAYSRQVNKPVLLDFTGWSCVNCRKMEESVWPDPRVLKRLKEDYILASLYVDDRTALEPHEQYVSEFSGKKIRRVGQKWSDLQQSRFGVNAQPYYVIVDGDGRQLVPAQAYNEDIQNYVDFLDSGLTVFHGKKSAN</sequence>
<dbReference type="Pfam" id="PF13899">
    <property type="entry name" value="Thioredoxin_7"/>
    <property type="match status" value="1"/>
</dbReference>
<dbReference type="GO" id="GO:0016020">
    <property type="term" value="C:membrane"/>
    <property type="evidence" value="ECO:0007669"/>
    <property type="project" value="UniProtKB-SubCell"/>
</dbReference>
<dbReference type="PANTHER" id="PTHR32234:SF0">
    <property type="entry name" value="THIOL:DISULFIDE INTERCHANGE PROTEIN DSBD"/>
    <property type="match status" value="1"/>
</dbReference>
<dbReference type="PANTHER" id="PTHR32234">
    <property type="entry name" value="THIOL:DISULFIDE INTERCHANGE PROTEIN DSBD"/>
    <property type="match status" value="1"/>
</dbReference>
<name>A0A1I1FV63_9SPHI</name>
<evidence type="ECO:0000256" key="6">
    <source>
        <dbReference type="SAM" id="MobiDB-lite"/>
    </source>
</evidence>
<dbReference type="RefSeq" id="WP_170845640.1">
    <property type="nucleotide sequence ID" value="NZ_FOLL01000003.1"/>
</dbReference>
<feature type="compositionally biased region" description="Polar residues" evidence="6">
    <location>
        <begin position="59"/>
        <end position="69"/>
    </location>
</feature>
<dbReference type="InterPro" id="IPR003834">
    <property type="entry name" value="Cyt_c_assmbl_TM_dom"/>
</dbReference>
<dbReference type="STRING" id="623281.SAMN05421747_103165"/>
<feature type="transmembrane region" description="Helical" evidence="7">
    <location>
        <begin position="245"/>
        <end position="265"/>
    </location>
</feature>
<feature type="compositionally biased region" description="Basic and acidic residues" evidence="6">
    <location>
        <begin position="70"/>
        <end position="79"/>
    </location>
</feature>
<dbReference type="GO" id="GO:0017004">
    <property type="term" value="P:cytochrome complex assembly"/>
    <property type="evidence" value="ECO:0007669"/>
    <property type="project" value="UniProtKB-KW"/>
</dbReference>
<evidence type="ECO:0000256" key="3">
    <source>
        <dbReference type="ARBA" id="ARBA00022748"/>
    </source>
</evidence>
<dbReference type="Pfam" id="PF02683">
    <property type="entry name" value="DsbD_TM"/>
    <property type="match status" value="1"/>
</dbReference>
<keyword evidence="2 7" id="KW-0812">Transmembrane</keyword>
<feature type="transmembrane region" description="Helical" evidence="7">
    <location>
        <begin position="130"/>
        <end position="152"/>
    </location>
</feature>
<evidence type="ECO:0000256" key="1">
    <source>
        <dbReference type="ARBA" id="ARBA00004141"/>
    </source>
</evidence>
<dbReference type="AlphaFoldDB" id="A0A1I1FV63"/>
<feature type="transmembrane region" description="Helical" evidence="7">
    <location>
        <begin position="277"/>
        <end position="295"/>
    </location>
</feature>
<proteinExistence type="predicted"/>
<feature type="chain" id="PRO_5011646655" evidence="8">
    <location>
        <begin position="18"/>
        <end position="564"/>
    </location>
</feature>
<evidence type="ECO:0000256" key="5">
    <source>
        <dbReference type="ARBA" id="ARBA00023136"/>
    </source>
</evidence>
<organism evidence="10 11">
    <name type="scientific">Parapedobacter composti</name>
    <dbReference type="NCBI Taxonomy" id="623281"/>
    <lineage>
        <taxon>Bacteria</taxon>
        <taxon>Pseudomonadati</taxon>
        <taxon>Bacteroidota</taxon>
        <taxon>Sphingobacteriia</taxon>
        <taxon>Sphingobacteriales</taxon>
        <taxon>Sphingobacteriaceae</taxon>
        <taxon>Parapedobacter</taxon>
    </lineage>
</organism>
<evidence type="ECO:0000256" key="2">
    <source>
        <dbReference type="ARBA" id="ARBA00022692"/>
    </source>
</evidence>
<accession>A0A1I1FV63</accession>
<keyword evidence="3" id="KW-0201">Cytochrome c-type biogenesis</keyword>
<feature type="region of interest" description="Disordered" evidence="6">
    <location>
        <begin position="58"/>
        <end position="79"/>
    </location>
</feature>
<feature type="transmembrane region" description="Helical" evidence="7">
    <location>
        <begin position="164"/>
        <end position="185"/>
    </location>
</feature>
<keyword evidence="8" id="KW-0732">Signal</keyword>
<evidence type="ECO:0000256" key="8">
    <source>
        <dbReference type="SAM" id="SignalP"/>
    </source>
</evidence>
<feature type="transmembrane region" description="Helical" evidence="7">
    <location>
        <begin position="85"/>
        <end position="109"/>
    </location>
</feature>
<dbReference type="SUPFAM" id="SSF52833">
    <property type="entry name" value="Thioredoxin-like"/>
    <property type="match status" value="1"/>
</dbReference>
<feature type="domain" description="Cytochrome C biogenesis protein transmembrane" evidence="9">
    <location>
        <begin position="87"/>
        <end position="300"/>
    </location>
</feature>
<keyword evidence="5 7" id="KW-0472">Membrane</keyword>
<evidence type="ECO:0000256" key="7">
    <source>
        <dbReference type="SAM" id="Phobius"/>
    </source>
</evidence>
<dbReference type="InterPro" id="IPR036249">
    <property type="entry name" value="Thioredoxin-like_sf"/>
</dbReference>
<feature type="transmembrane region" description="Helical" evidence="7">
    <location>
        <begin position="344"/>
        <end position="364"/>
    </location>
</feature>
<evidence type="ECO:0000256" key="4">
    <source>
        <dbReference type="ARBA" id="ARBA00022989"/>
    </source>
</evidence>
<reference evidence="10 11" key="1">
    <citation type="submission" date="2016-10" db="EMBL/GenBank/DDBJ databases">
        <authorList>
            <person name="de Groot N.N."/>
        </authorList>
    </citation>
    <scope>NUCLEOTIDE SEQUENCE [LARGE SCALE GENOMIC DNA]</scope>
    <source>
        <strain evidence="10 11">DSM 22900</strain>
    </source>
</reference>
<feature type="signal peptide" evidence="8">
    <location>
        <begin position="1"/>
        <end position="17"/>
    </location>
</feature>
<evidence type="ECO:0000313" key="10">
    <source>
        <dbReference type="EMBL" id="SFC02916.1"/>
    </source>
</evidence>
<feature type="transmembrane region" description="Helical" evidence="7">
    <location>
        <begin position="315"/>
        <end position="332"/>
    </location>
</feature>
<dbReference type="GO" id="GO:0015035">
    <property type="term" value="F:protein-disulfide reductase activity"/>
    <property type="evidence" value="ECO:0007669"/>
    <property type="project" value="TreeGrafter"/>
</dbReference>
<keyword evidence="11" id="KW-1185">Reference proteome</keyword>
<dbReference type="EMBL" id="FOLL01000003">
    <property type="protein sequence ID" value="SFC02916.1"/>
    <property type="molecule type" value="Genomic_DNA"/>
</dbReference>
<dbReference type="Gene3D" id="3.40.30.10">
    <property type="entry name" value="Glutaredoxin"/>
    <property type="match status" value="1"/>
</dbReference>
<dbReference type="GO" id="GO:0045454">
    <property type="term" value="P:cell redox homeostasis"/>
    <property type="evidence" value="ECO:0007669"/>
    <property type="project" value="TreeGrafter"/>
</dbReference>
<evidence type="ECO:0000313" key="11">
    <source>
        <dbReference type="Proteomes" id="UP000199577"/>
    </source>
</evidence>
<evidence type="ECO:0000259" key="9">
    <source>
        <dbReference type="Pfam" id="PF02683"/>
    </source>
</evidence>
<feature type="transmembrane region" description="Helical" evidence="7">
    <location>
        <begin position="206"/>
        <end position="233"/>
    </location>
</feature>
<comment type="subcellular location">
    <subcellularLocation>
        <location evidence="1">Membrane</location>
        <topology evidence="1">Multi-pass membrane protein</topology>
    </subcellularLocation>
</comment>
<keyword evidence="4 7" id="KW-1133">Transmembrane helix</keyword>
<gene>
    <name evidence="10" type="ORF">SAMN05421747_103165</name>
</gene>